<accession>A0A4R8H3I5</accession>
<reference evidence="1 2" key="1">
    <citation type="submission" date="2019-03" db="EMBL/GenBank/DDBJ databases">
        <title>Subsurface microbial communities from deep shales in Ohio and West Virginia, USA.</title>
        <authorList>
            <person name="Wrighton K."/>
        </authorList>
    </citation>
    <scope>NUCLEOTIDE SEQUENCE [LARGE SCALE GENOMIC DNA]</scope>
    <source>
        <strain evidence="1 2">MSL 6dP</strain>
    </source>
</reference>
<sequence>MKVKIIILLIILLLIGLKGYQLVIRFSSFRLDESDFAILSTKNGIYNYLKRGYDFQIKLDDRFAGFFAQSIFLINEKLACLVVDDSIYYRNFENGKEIRKLDVQDYSLAINKNEKGDLILFSGGNLYEYNFSEDKLKILKENLVNLEKVSHSIYYPSLYIHPNKIAYSKNRNSVFYAAYIDVDKRITGIYEMSLDDYSVELRGKGFCPQVNDEKNALYYISADKSKIIKSNLNNFKEKVLLAHKYNFRDMVVINEKTIFFVHASAIANLKGVRFDNFKIYKDGKVRDIWTRGSIYRVPFDAIKID</sequence>
<proteinExistence type="predicted"/>
<evidence type="ECO:0000313" key="1">
    <source>
        <dbReference type="EMBL" id="TDX51144.1"/>
    </source>
</evidence>
<gene>
    <name evidence="1" type="ORF">C7959_11520</name>
</gene>
<dbReference type="RefSeq" id="WP_134116966.1">
    <property type="nucleotide sequence ID" value="NZ_SOEG01000015.1"/>
</dbReference>
<comment type="caution">
    <text evidence="1">The sequence shown here is derived from an EMBL/GenBank/DDBJ whole genome shotgun (WGS) entry which is preliminary data.</text>
</comment>
<dbReference type="SUPFAM" id="SSF82171">
    <property type="entry name" value="DPP6 N-terminal domain-like"/>
    <property type="match status" value="1"/>
</dbReference>
<protein>
    <submittedName>
        <fullName evidence="1">Uncharacterized protein</fullName>
    </submittedName>
</protein>
<name>A0A4R8H3I5_9FIRM</name>
<dbReference type="AlphaFoldDB" id="A0A4R8H3I5"/>
<organism evidence="1 2">
    <name type="scientific">Orenia marismortui</name>
    <dbReference type="NCBI Taxonomy" id="46469"/>
    <lineage>
        <taxon>Bacteria</taxon>
        <taxon>Bacillati</taxon>
        <taxon>Bacillota</taxon>
        <taxon>Clostridia</taxon>
        <taxon>Halanaerobiales</taxon>
        <taxon>Halobacteroidaceae</taxon>
        <taxon>Orenia</taxon>
    </lineage>
</organism>
<evidence type="ECO:0000313" key="2">
    <source>
        <dbReference type="Proteomes" id="UP000295832"/>
    </source>
</evidence>
<dbReference type="Proteomes" id="UP000295832">
    <property type="component" value="Unassembled WGS sequence"/>
</dbReference>
<keyword evidence="2" id="KW-1185">Reference proteome</keyword>
<dbReference type="EMBL" id="SOEG01000015">
    <property type="protein sequence ID" value="TDX51144.1"/>
    <property type="molecule type" value="Genomic_DNA"/>
</dbReference>